<protein>
    <submittedName>
        <fullName evidence="4">16S rRNA (Guanine(966)-N(2))-methyltransferase RsmD</fullName>
        <ecNumber evidence="4">2.1.1.171</ecNumber>
    </submittedName>
</protein>
<dbReference type="InterPro" id="IPR029063">
    <property type="entry name" value="SAM-dependent_MTases_sf"/>
</dbReference>
<proteinExistence type="predicted"/>
<organism evidence="4 5">
    <name type="scientific">Candidatus Mucispirillum faecigallinarum</name>
    <dbReference type="NCBI Taxonomy" id="2838699"/>
    <lineage>
        <taxon>Bacteria</taxon>
        <taxon>Pseudomonadati</taxon>
        <taxon>Deferribacterota</taxon>
        <taxon>Deferribacteres</taxon>
        <taxon>Deferribacterales</taxon>
        <taxon>Mucispirillaceae</taxon>
        <taxon>Mucispirillum</taxon>
    </lineage>
</organism>
<dbReference type="Proteomes" id="UP000824176">
    <property type="component" value="Unassembled WGS sequence"/>
</dbReference>
<dbReference type="InterPro" id="IPR002052">
    <property type="entry name" value="DNA_methylase_N6_adenine_CS"/>
</dbReference>
<evidence type="ECO:0000256" key="1">
    <source>
        <dbReference type="ARBA" id="ARBA00022603"/>
    </source>
</evidence>
<feature type="region of interest" description="Disordered" evidence="3">
    <location>
        <begin position="1"/>
        <end position="24"/>
    </location>
</feature>
<sequence>MRIVSGLLKGRQLHSPESSKTRPTTDKLRSAVFSILSDIKEYPDILDAFAGTGALGIEAYSRGASHIDFIDKDISSLKINTAMLDKGAYNIYRGDYLKICAALKRQYDLIIFDPPYNLYKTDEILATVYKFNLLKNDGIILYEEFYKTEFRLDENFEITDERRYGDTIIRFLRYKE</sequence>
<dbReference type="EMBL" id="DXAQ01000014">
    <property type="protein sequence ID" value="HIZ88461.1"/>
    <property type="molecule type" value="Genomic_DNA"/>
</dbReference>
<accession>A0A9D2KAV9</accession>
<name>A0A9D2KAV9_9BACT</name>
<evidence type="ECO:0000256" key="3">
    <source>
        <dbReference type="SAM" id="MobiDB-lite"/>
    </source>
</evidence>
<keyword evidence="2 4" id="KW-0808">Transferase</keyword>
<dbReference type="CDD" id="cd02440">
    <property type="entry name" value="AdoMet_MTases"/>
    <property type="match status" value="1"/>
</dbReference>
<evidence type="ECO:0000256" key="2">
    <source>
        <dbReference type="ARBA" id="ARBA00022679"/>
    </source>
</evidence>
<dbReference type="GO" id="GO:0003676">
    <property type="term" value="F:nucleic acid binding"/>
    <property type="evidence" value="ECO:0007669"/>
    <property type="project" value="InterPro"/>
</dbReference>
<dbReference type="PANTHER" id="PTHR43542:SF1">
    <property type="entry name" value="METHYLTRANSFERASE"/>
    <property type="match status" value="1"/>
</dbReference>
<dbReference type="SUPFAM" id="SSF53335">
    <property type="entry name" value="S-adenosyl-L-methionine-dependent methyltransferases"/>
    <property type="match status" value="1"/>
</dbReference>
<reference evidence="4" key="2">
    <citation type="submission" date="2021-04" db="EMBL/GenBank/DDBJ databases">
        <authorList>
            <person name="Gilroy R."/>
        </authorList>
    </citation>
    <scope>NUCLEOTIDE SEQUENCE</scope>
    <source>
        <strain evidence="4">ChiW4-1371</strain>
    </source>
</reference>
<dbReference type="PANTHER" id="PTHR43542">
    <property type="entry name" value="METHYLTRANSFERASE"/>
    <property type="match status" value="1"/>
</dbReference>
<dbReference type="EC" id="2.1.1.171" evidence="4"/>
<evidence type="ECO:0000313" key="5">
    <source>
        <dbReference type="Proteomes" id="UP000824176"/>
    </source>
</evidence>
<dbReference type="PROSITE" id="PS00092">
    <property type="entry name" value="N6_MTASE"/>
    <property type="match status" value="1"/>
</dbReference>
<gene>
    <name evidence="4" type="primary">rsmD</name>
    <name evidence="4" type="ORF">H9804_00820</name>
</gene>
<keyword evidence="1 4" id="KW-0489">Methyltransferase</keyword>
<dbReference type="Pfam" id="PF03602">
    <property type="entry name" value="Cons_hypoth95"/>
    <property type="match status" value="1"/>
</dbReference>
<comment type="caution">
    <text evidence="4">The sequence shown here is derived from an EMBL/GenBank/DDBJ whole genome shotgun (WGS) entry which is preliminary data.</text>
</comment>
<dbReference type="AlphaFoldDB" id="A0A9D2KAV9"/>
<reference evidence="4" key="1">
    <citation type="journal article" date="2021" name="PeerJ">
        <title>Extensive microbial diversity within the chicken gut microbiome revealed by metagenomics and culture.</title>
        <authorList>
            <person name="Gilroy R."/>
            <person name="Ravi A."/>
            <person name="Getino M."/>
            <person name="Pursley I."/>
            <person name="Horton D.L."/>
            <person name="Alikhan N.F."/>
            <person name="Baker D."/>
            <person name="Gharbi K."/>
            <person name="Hall N."/>
            <person name="Watson M."/>
            <person name="Adriaenssens E.M."/>
            <person name="Foster-Nyarko E."/>
            <person name="Jarju S."/>
            <person name="Secka A."/>
            <person name="Antonio M."/>
            <person name="Oren A."/>
            <person name="Chaudhuri R.R."/>
            <person name="La Ragione R."/>
            <person name="Hildebrand F."/>
            <person name="Pallen M.J."/>
        </authorList>
    </citation>
    <scope>NUCLEOTIDE SEQUENCE</scope>
    <source>
        <strain evidence="4">ChiW4-1371</strain>
    </source>
</reference>
<dbReference type="PIRSF" id="PIRSF004553">
    <property type="entry name" value="CHP00095"/>
    <property type="match status" value="1"/>
</dbReference>
<dbReference type="InterPro" id="IPR004398">
    <property type="entry name" value="RNA_MeTrfase_RsmD"/>
</dbReference>
<dbReference type="GO" id="GO:0052913">
    <property type="term" value="F:16S rRNA (guanine(966)-N(2))-methyltransferase activity"/>
    <property type="evidence" value="ECO:0007669"/>
    <property type="project" value="UniProtKB-EC"/>
</dbReference>
<dbReference type="Gene3D" id="3.40.50.150">
    <property type="entry name" value="Vaccinia Virus protein VP39"/>
    <property type="match status" value="1"/>
</dbReference>
<dbReference type="NCBIfam" id="TIGR00095">
    <property type="entry name" value="16S rRNA (guanine(966)-N(2))-methyltransferase RsmD"/>
    <property type="match status" value="1"/>
</dbReference>
<evidence type="ECO:0000313" key="4">
    <source>
        <dbReference type="EMBL" id="HIZ88461.1"/>
    </source>
</evidence>